<dbReference type="RefSeq" id="WP_188374633.1">
    <property type="nucleotide sequence ID" value="NZ_BMDQ01000002.1"/>
</dbReference>
<comment type="catalytic activity">
    <reaction evidence="6">
        <text>L-tryptophan + O2 = indole-3-acetamide + CO2 + H2O</text>
        <dbReference type="Rhea" id="RHEA:16165"/>
        <dbReference type="ChEBI" id="CHEBI:15377"/>
        <dbReference type="ChEBI" id="CHEBI:15379"/>
        <dbReference type="ChEBI" id="CHEBI:16031"/>
        <dbReference type="ChEBI" id="CHEBI:16526"/>
        <dbReference type="ChEBI" id="CHEBI:57912"/>
        <dbReference type="EC" id="1.13.12.3"/>
    </reaction>
</comment>
<accession>A0ABQ2BYY5</accession>
<evidence type="ECO:0000256" key="6">
    <source>
        <dbReference type="ARBA" id="ARBA00047321"/>
    </source>
</evidence>
<evidence type="ECO:0000313" key="8">
    <source>
        <dbReference type="EMBL" id="GGI57722.1"/>
    </source>
</evidence>
<evidence type="ECO:0000256" key="1">
    <source>
        <dbReference type="ARBA" id="ARBA00004814"/>
    </source>
</evidence>
<dbReference type="InterPro" id="IPR050281">
    <property type="entry name" value="Flavin_monoamine_oxidase"/>
</dbReference>
<dbReference type="Pfam" id="PF01593">
    <property type="entry name" value="Amino_oxidase"/>
    <property type="match status" value="1"/>
</dbReference>
<comment type="caution">
    <text evidence="8">The sequence shown here is derived from an EMBL/GenBank/DDBJ whole genome shotgun (WGS) entry which is preliminary data.</text>
</comment>
<organism evidence="8 9">
    <name type="scientific">Winogradskyella haliclonae</name>
    <dbReference type="NCBI Taxonomy" id="2048558"/>
    <lineage>
        <taxon>Bacteria</taxon>
        <taxon>Pseudomonadati</taxon>
        <taxon>Bacteroidota</taxon>
        <taxon>Flavobacteriia</taxon>
        <taxon>Flavobacteriales</taxon>
        <taxon>Flavobacteriaceae</taxon>
        <taxon>Winogradskyella</taxon>
    </lineage>
</organism>
<dbReference type="PANTHER" id="PTHR10742">
    <property type="entry name" value="FLAVIN MONOAMINE OXIDASE"/>
    <property type="match status" value="1"/>
</dbReference>
<sequence>MTRQEFIKMCSLLGISIPFQSVLAACKSNNINSETTFEGKVLIIGAGAAGLTAGYLLNQKGIEFQILEASSVYGGRMKINTEFVDFPIPLGAEWLHVERGIFDEIINNSSVQNTIETTPYDPDNDYALFEGQQVSLGDLGFDIDQKFINASWYDFFAQYIVPSIQDKIIFNQLVDTINYSDENILVTTENEEFTADKVIITTPVKLLQNGLISFTPQLPENKLNAINNVTVWDGFKAFIEFSEKFYPAAVGFNIIPESAGQKLYYDASYGQNSDRHILGLFTVGTGTLPYRNLSDSELIDYMLEELDGIFNNQASSNYIKHISQNWNNEPFAKGAYVSDQEDWRRIRTLGESVDNKLFFAGTVYTTGEDWSSVHTAARSAIRTINEIT</sequence>
<evidence type="ECO:0000313" key="9">
    <source>
        <dbReference type="Proteomes" id="UP000624701"/>
    </source>
</evidence>
<evidence type="ECO:0000256" key="3">
    <source>
        <dbReference type="ARBA" id="ARBA00012535"/>
    </source>
</evidence>
<evidence type="ECO:0000256" key="2">
    <source>
        <dbReference type="ARBA" id="ARBA00005833"/>
    </source>
</evidence>
<comment type="pathway">
    <text evidence="1">Plant hormone metabolism; auxin biosynthesis.</text>
</comment>
<keyword evidence="9" id="KW-1185">Reference proteome</keyword>
<dbReference type="InterPro" id="IPR036188">
    <property type="entry name" value="FAD/NAD-bd_sf"/>
</dbReference>
<dbReference type="Gene3D" id="3.50.50.60">
    <property type="entry name" value="FAD/NAD(P)-binding domain"/>
    <property type="match status" value="2"/>
</dbReference>
<dbReference type="InterPro" id="IPR002937">
    <property type="entry name" value="Amino_oxidase"/>
</dbReference>
<dbReference type="SUPFAM" id="SSF54373">
    <property type="entry name" value="FAD-linked reductases, C-terminal domain"/>
    <property type="match status" value="1"/>
</dbReference>
<evidence type="ECO:0000256" key="4">
    <source>
        <dbReference type="ARBA" id="ARBA00017871"/>
    </source>
</evidence>
<dbReference type="EC" id="1.13.12.3" evidence="3"/>
<name>A0ABQ2BYY5_9FLAO</name>
<comment type="similarity">
    <text evidence="2">Belongs to the tryptophan 2-monooxygenase family.</text>
</comment>
<dbReference type="EMBL" id="BMDQ01000002">
    <property type="protein sequence ID" value="GGI57722.1"/>
    <property type="molecule type" value="Genomic_DNA"/>
</dbReference>
<protein>
    <recommendedName>
        <fullName evidence="4">Tryptophan 2-monooxygenase</fullName>
        <ecNumber evidence="3">1.13.12.3</ecNumber>
    </recommendedName>
</protein>
<dbReference type="PANTHER" id="PTHR10742:SF410">
    <property type="entry name" value="LYSINE-SPECIFIC HISTONE DEMETHYLASE 2"/>
    <property type="match status" value="1"/>
</dbReference>
<feature type="domain" description="Amine oxidase" evidence="7">
    <location>
        <begin position="165"/>
        <end position="383"/>
    </location>
</feature>
<gene>
    <name evidence="8" type="ORF">GCM10011444_20310</name>
</gene>
<dbReference type="Proteomes" id="UP000624701">
    <property type="component" value="Unassembled WGS sequence"/>
</dbReference>
<dbReference type="SUPFAM" id="SSF51905">
    <property type="entry name" value="FAD/NAD(P)-binding domain"/>
    <property type="match status" value="1"/>
</dbReference>
<reference evidence="9" key="1">
    <citation type="journal article" date="2019" name="Int. J. Syst. Evol. Microbiol.">
        <title>The Global Catalogue of Microorganisms (GCM) 10K type strain sequencing project: providing services to taxonomists for standard genome sequencing and annotation.</title>
        <authorList>
            <consortium name="The Broad Institute Genomics Platform"/>
            <consortium name="The Broad Institute Genome Sequencing Center for Infectious Disease"/>
            <person name="Wu L."/>
            <person name="Ma J."/>
        </authorList>
    </citation>
    <scope>NUCLEOTIDE SEQUENCE [LARGE SCALE GENOMIC DNA]</scope>
    <source>
        <strain evidence="9">CCM 8681</strain>
    </source>
</reference>
<keyword evidence="5" id="KW-0073">Auxin biosynthesis</keyword>
<dbReference type="PROSITE" id="PS51257">
    <property type="entry name" value="PROKAR_LIPOPROTEIN"/>
    <property type="match status" value="1"/>
</dbReference>
<evidence type="ECO:0000259" key="7">
    <source>
        <dbReference type="Pfam" id="PF01593"/>
    </source>
</evidence>
<dbReference type="Gene3D" id="3.90.660.10">
    <property type="match status" value="1"/>
</dbReference>
<proteinExistence type="inferred from homology"/>
<evidence type="ECO:0000256" key="5">
    <source>
        <dbReference type="ARBA" id="ARBA00023070"/>
    </source>
</evidence>
<dbReference type="Pfam" id="PF13450">
    <property type="entry name" value="NAD_binding_8"/>
    <property type="match status" value="1"/>
</dbReference>